<protein>
    <submittedName>
        <fullName evidence="3">Uncharacterized protein</fullName>
    </submittedName>
</protein>
<sequence>MLCEPLRIICSTESSTEREEAVKSLWEIAAQMKEEDMANKFIPFLKKLAASKHTNGLDSLRDVEEHKLVVGFSEDKSNCVRIKVANQLNELGKLVGPEDMTHLVPGYVGLLHNPKAKKSLDLNEQMSHIIPQVSFGIVKNPGHQHWLSTLDIVFVLAPVIESEFTCSTLLPVVILASKDKLLDVRLVGVEVLQSLIQGVDNPEASKNTIQPCLVELGEDPDVEVKFFKEALKRAVL</sequence>
<evidence type="ECO:0000313" key="3">
    <source>
        <dbReference type="EMBL" id="KAK9102561.1"/>
    </source>
</evidence>
<dbReference type="InterPro" id="IPR011989">
    <property type="entry name" value="ARM-like"/>
</dbReference>
<dbReference type="GO" id="GO:0005634">
    <property type="term" value="C:nucleus"/>
    <property type="evidence" value="ECO:0007669"/>
    <property type="project" value="TreeGrafter"/>
</dbReference>
<dbReference type="InterPro" id="IPR051023">
    <property type="entry name" value="PP2A_Regulatory_Subunit_A"/>
</dbReference>
<dbReference type="EMBL" id="JBBNAE010000008">
    <property type="protein sequence ID" value="KAK9102561.1"/>
    <property type="molecule type" value="Genomic_DNA"/>
</dbReference>
<feature type="repeat" description="HEAT" evidence="2">
    <location>
        <begin position="169"/>
        <end position="207"/>
    </location>
</feature>
<dbReference type="InterPro" id="IPR021133">
    <property type="entry name" value="HEAT_type_2"/>
</dbReference>
<comment type="caution">
    <text evidence="3">The sequence shown here is derived from an EMBL/GenBank/DDBJ whole genome shotgun (WGS) entry which is preliminary data.</text>
</comment>
<dbReference type="PANTHER" id="PTHR10648:SF4">
    <property type="entry name" value="PROTEIN PHOSPHATASE 2 (FORMERLY 2A), REGULATORY SUBUNIT A, BETA ISOFORM-RELATED"/>
    <property type="match status" value="1"/>
</dbReference>
<proteinExistence type="predicted"/>
<keyword evidence="4" id="KW-1185">Reference proteome</keyword>
<dbReference type="GO" id="GO:0005829">
    <property type="term" value="C:cytosol"/>
    <property type="evidence" value="ECO:0007669"/>
    <property type="project" value="TreeGrafter"/>
</dbReference>
<organism evidence="3 4">
    <name type="scientific">Stephania japonica</name>
    <dbReference type="NCBI Taxonomy" id="461633"/>
    <lineage>
        <taxon>Eukaryota</taxon>
        <taxon>Viridiplantae</taxon>
        <taxon>Streptophyta</taxon>
        <taxon>Embryophyta</taxon>
        <taxon>Tracheophyta</taxon>
        <taxon>Spermatophyta</taxon>
        <taxon>Magnoliopsida</taxon>
        <taxon>Ranunculales</taxon>
        <taxon>Menispermaceae</taxon>
        <taxon>Menispermoideae</taxon>
        <taxon>Cissampelideae</taxon>
        <taxon>Stephania</taxon>
    </lineage>
</organism>
<accession>A0AAP0EZH6</accession>
<dbReference type="GO" id="GO:0019888">
    <property type="term" value="F:protein phosphatase regulator activity"/>
    <property type="evidence" value="ECO:0007669"/>
    <property type="project" value="TreeGrafter"/>
</dbReference>
<dbReference type="Proteomes" id="UP001417504">
    <property type="component" value="Unassembled WGS sequence"/>
</dbReference>
<dbReference type="PANTHER" id="PTHR10648">
    <property type="entry name" value="SERINE/THREONINE-PROTEIN PHOSPHATASE PP2A 65 KDA REGULATORY SUBUNIT"/>
    <property type="match status" value="1"/>
</dbReference>
<keyword evidence="1" id="KW-0677">Repeat</keyword>
<dbReference type="InterPro" id="IPR016024">
    <property type="entry name" value="ARM-type_fold"/>
</dbReference>
<dbReference type="AlphaFoldDB" id="A0AAP0EZH6"/>
<dbReference type="Gene3D" id="1.25.10.10">
    <property type="entry name" value="Leucine-rich Repeat Variant"/>
    <property type="match status" value="1"/>
</dbReference>
<dbReference type="GO" id="GO:0000159">
    <property type="term" value="C:protein phosphatase type 2A complex"/>
    <property type="evidence" value="ECO:0007669"/>
    <property type="project" value="TreeGrafter"/>
</dbReference>
<dbReference type="SUPFAM" id="SSF48371">
    <property type="entry name" value="ARM repeat"/>
    <property type="match status" value="1"/>
</dbReference>
<evidence type="ECO:0000313" key="4">
    <source>
        <dbReference type="Proteomes" id="UP001417504"/>
    </source>
</evidence>
<evidence type="ECO:0000256" key="1">
    <source>
        <dbReference type="ARBA" id="ARBA00022737"/>
    </source>
</evidence>
<evidence type="ECO:0000256" key="2">
    <source>
        <dbReference type="PROSITE-ProRule" id="PRU00103"/>
    </source>
</evidence>
<dbReference type="PROSITE" id="PS50077">
    <property type="entry name" value="HEAT_REPEAT"/>
    <property type="match status" value="1"/>
</dbReference>
<gene>
    <name evidence="3" type="ORF">Sjap_019815</name>
</gene>
<reference evidence="3 4" key="1">
    <citation type="submission" date="2024-01" db="EMBL/GenBank/DDBJ databases">
        <title>Genome assemblies of Stephania.</title>
        <authorList>
            <person name="Yang L."/>
        </authorList>
    </citation>
    <scope>NUCLEOTIDE SEQUENCE [LARGE SCALE GENOMIC DNA]</scope>
    <source>
        <strain evidence="3">QJT</strain>
        <tissue evidence="3">Leaf</tissue>
    </source>
</reference>
<name>A0AAP0EZH6_9MAGN</name>